<evidence type="ECO:0000256" key="2">
    <source>
        <dbReference type="ARBA" id="ARBA00022677"/>
    </source>
</evidence>
<dbReference type="Pfam" id="PF00107">
    <property type="entry name" value="ADH_zinc_N"/>
    <property type="match status" value="1"/>
</dbReference>
<dbReference type="Gene3D" id="3.40.50.720">
    <property type="entry name" value="NAD(P)-binding Rossmann-like Domain"/>
    <property type="match status" value="1"/>
</dbReference>
<proteinExistence type="inferred from homology"/>
<dbReference type="AlphaFoldDB" id="A0A2V1AV39"/>
<evidence type="ECO:0000313" key="5">
    <source>
        <dbReference type="EMBL" id="PVH21708.1"/>
    </source>
</evidence>
<dbReference type="InterPro" id="IPR011032">
    <property type="entry name" value="GroES-like_sf"/>
</dbReference>
<comment type="similarity">
    <text evidence="3">Belongs to the YIM1 family.</text>
</comment>
<dbReference type="VEuPathDB" id="FungiDB:CXQ85_000697"/>
<reference evidence="5 6" key="1">
    <citation type="submission" date="2017-12" db="EMBL/GenBank/DDBJ databases">
        <title>Genome Sequence of a Multidrug-Resistant Candida haemulonii Isolate from a Patient with Chronic Leg Ulcers in Israel.</title>
        <authorList>
            <person name="Chow N.A."/>
            <person name="Gade L."/>
            <person name="Batra D."/>
            <person name="Rowe L.A."/>
            <person name="Ben-Ami R."/>
            <person name="Loparev V.N."/>
            <person name="Litvintseva A.P."/>
        </authorList>
    </citation>
    <scope>NUCLEOTIDE SEQUENCE [LARGE SCALE GENOMIC DNA]</scope>
    <source>
        <strain evidence="5 6">B11899</strain>
    </source>
</reference>
<dbReference type="GO" id="GO:0016491">
    <property type="term" value="F:oxidoreductase activity"/>
    <property type="evidence" value="ECO:0007669"/>
    <property type="project" value="InterPro"/>
</dbReference>
<dbReference type="PANTHER" id="PTHR11695">
    <property type="entry name" value="ALCOHOL DEHYDROGENASE RELATED"/>
    <property type="match status" value="1"/>
</dbReference>
<dbReference type="RefSeq" id="XP_025342648.1">
    <property type="nucleotide sequence ID" value="XM_025484433.1"/>
</dbReference>
<comment type="subcellular location">
    <subcellularLocation>
        <location evidence="1">Lipid droplet</location>
    </subcellularLocation>
</comment>
<dbReference type="InterPro" id="IPR013154">
    <property type="entry name" value="ADH-like_N"/>
</dbReference>
<feature type="domain" description="Enoyl reductase (ER)" evidence="4">
    <location>
        <begin position="23"/>
        <end position="362"/>
    </location>
</feature>
<organism evidence="5 6">
    <name type="scientific">Candidozyma haemuli</name>
    <dbReference type="NCBI Taxonomy" id="45357"/>
    <lineage>
        <taxon>Eukaryota</taxon>
        <taxon>Fungi</taxon>
        <taxon>Dikarya</taxon>
        <taxon>Ascomycota</taxon>
        <taxon>Saccharomycotina</taxon>
        <taxon>Pichiomycetes</taxon>
        <taxon>Metschnikowiaceae</taxon>
        <taxon>Candidozyma</taxon>
    </lineage>
</organism>
<dbReference type="Gene3D" id="3.90.180.10">
    <property type="entry name" value="Medium-chain alcohol dehydrogenases, catalytic domain"/>
    <property type="match status" value="1"/>
</dbReference>
<comment type="caution">
    <text evidence="5">The sequence shown here is derived from an EMBL/GenBank/DDBJ whole genome shotgun (WGS) entry which is preliminary data.</text>
</comment>
<sequence>MAPFTYKALRYKNNTTPITYKETQFSDVEESPSGFKVPEKKVLVKVHYAALNPIDFLLKNAASAWIFRGERGFASDYSGEVVAVGAEAAKKTGLKVGDRVNGLNQTPFGNGTAGQYTLVDPFAESGESIRKTPDSLPLDQAASYPLVLGTAQTFFNEVNPKNPLKKVLVLGAGTSVGRYTVQVAKKAYNVGEVVVTCSGKSADLITSFGADKIIDYTQHKSILQPVLESVKESGKFDAIFDCAGNADLFPEITNIVQNKANFGFYGSIAGDSKLKYGSDSLLSLVVKNLNGGLRILGSRVGYYDYYYSLVKLNPGNKWADKAIKYQSELQFVNSIDSVTPVEDYQTALDKLASNHASGKVLIQFSD</sequence>
<dbReference type="GO" id="GO:0005739">
    <property type="term" value="C:mitochondrion"/>
    <property type="evidence" value="ECO:0007669"/>
    <property type="project" value="TreeGrafter"/>
</dbReference>
<accession>A0A2V1AV39</accession>
<keyword evidence="6" id="KW-1185">Reference proteome</keyword>
<dbReference type="InterPro" id="IPR036291">
    <property type="entry name" value="NAD(P)-bd_dom_sf"/>
</dbReference>
<protein>
    <recommendedName>
        <fullName evidence="4">Enoyl reductase (ER) domain-containing protein</fullName>
    </recommendedName>
</protein>
<evidence type="ECO:0000256" key="3">
    <source>
        <dbReference type="ARBA" id="ARBA00038249"/>
    </source>
</evidence>
<dbReference type="PANTHER" id="PTHR11695:SF294">
    <property type="entry name" value="RETICULON-4-INTERACTING PROTEIN 1, MITOCHONDRIAL"/>
    <property type="match status" value="1"/>
</dbReference>
<dbReference type="InterPro" id="IPR013149">
    <property type="entry name" value="ADH-like_C"/>
</dbReference>
<evidence type="ECO:0000313" key="6">
    <source>
        <dbReference type="Proteomes" id="UP000244309"/>
    </source>
</evidence>
<dbReference type="Proteomes" id="UP000244309">
    <property type="component" value="Unassembled WGS sequence"/>
</dbReference>
<dbReference type="InterPro" id="IPR020843">
    <property type="entry name" value="ER"/>
</dbReference>
<gene>
    <name evidence="5" type="ORF">CXQ85_000697</name>
</gene>
<dbReference type="GeneID" id="37006029"/>
<evidence type="ECO:0000259" key="4">
    <source>
        <dbReference type="SMART" id="SM00829"/>
    </source>
</evidence>
<dbReference type="InterPro" id="IPR050700">
    <property type="entry name" value="YIM1/Zinc_Alcohol_DH_Fams"/>
</dbReference>
<dbReference type="OrthoDB" id="3509362at2759"/>
<dbReference type="GO" id="GO:0005811">
    <property type="term" value="C:lipid droplet"/>
    <property type="evidence" value="ECO:0007669"/>
    <property type="project" value="UniProtKB-SubCell"/>
</dbReference>
<keyword evidence="2" id="KW-0551">Lipid droplet</keyword>
<dbReference type="SMART" id="SM00829">
    <property type="entry name" value="PKS_ER"/>
    <property type="match status" value="1"/>
</dbReference>
<dbReference type="Pfam" id="PF08240">
    <property type="entry name" value="ADH_N"/>
    <property type="match status" value="1"/>
</dbReference>
<dbReference type="SUPFAM" id="SSF50129">
    <property type="entry name" value="GroES-like"/>
    <property type="match status" value="1"/>
</dbReference>
<evidence type="ECO:0000256" key="1">
    <source>
        <dbReference type="ARBA" id="ARBA00004502"/>
    </source>
</evidence>
<name>A0A2V1AV39_9ASCO</name>
<dbReference type="SUPFAM" id="SSF51735">
    <property type="entry name" value="NAD(P)-binding Rossmann-fold domains"/>
    <property type="match status" value="1"/>
</dbReference>
<dbReference type="EMBL" id="PKFO01000005">
    <property type="protein sequence ID" value="PVH21708.1"/>
    <property type="molecule type" value="Genomic_DNA"/>
</dbReference>
<dbReference type="STRING" id="45357.A0A2V1AV39"/>